<reference evidence="1 2" key="1">
    <citation type="journal article" date="2016" name="Nat. Commun.">
        <title>Thousands of microbial genomes shed light on interconnected biogeochemical processes in an aquifer system.</title>
        <authorList>
            <person name="Anantharaman K."/>
            <person name="Brown C.T."/>
            <person name="Hug L.A."/>
            <person name="Sharon I."/>
            <person name="Castelle C.J."/>
            <person name="Probst A.J."/>
            <person name="Thomas B.C."/>
            <person name="Singh A."/>
            <person name="Wilkins M.J."/>
            <person name="Karaoz U."/>
            <person name="Brodie E.L."/>
            <person name="Williams K.H."/>
            <person name="Hubbard S.S."/>
            <person name="Banfield J.F."/>
        </authorList>
    </citation>
    <scope>NUCLEOTIDE SEQUENCE [LARGE SCALE GENOMIC DNA]</scope>
</reference>
<dbReference type="Proteomes" id="UP000177124">
    <property type="component" value="Unassembled WGS sequence"/>
</dbReference>
<evidence type="ECO:0000313" key="1">
    <source>
        <dbReference type="EMBL" id="OGD89642.1"/>
    </source>
</evidence>
<proteinExistence type="predicted"/>
<gene>
    <name evidence="1" type="ORF">A3D07_01000</name>
</gene>
<dbReference type="AlphaFoldDB" id="A0A1F5GCN3"/>
<comment type="caution">
    <text evidence="1">The sequence shown here is derived from an EMBL/GenBank/DDBJ whole genome shotgun (WGS) entry which is preliminary data.</text>
</comment>
<evidence type="ECO:0000313" key="2">
    <source>
        <dbReference type="Proteomes" id="UP000177124"/>
    </source>
</evidence>
<name>A0A1F5GCN3_9BACT</name>
<accession>A0A1F5GCN3</accession>
<dbReference type="STRING" id="1797716.A3D07_01000"/>
<dbReference type="EMBL" id="MFBF01000069">
    <property type="protein sequence ID" value="OGD89642.1"/>
    <property type="molecule type" value="Genomic_DNA"/>
</dbReference>
<organism evidence="1 2">
    <name type="scientific">Candidatus Curtissbacteria bacterium RIFCSPHIGHO2_02_FULL_42_15</name>
    <dbReference type="NCBI Taxonomy" id="1797716"/>
    <lineage>
        <taxon>Bacteria</taxon>
        <taxon>Candidatus Curtissiibacteriota</taxon>
    </lineage>
</organism>
<sequence length="63" mass="6973">MPPSEFGRHLLITVKKVKKVVIPAAGPRIELSSREVYVLDSKWRLCGADPAYSIKMCLKSSDG</sequence>
<protein>
    <submittedName>
        <fullName evidence="1">Uncharacterized protein</fullName>
    </submittedName>
</protein>